<dbReference type="EMBL" id="MK593453">
    <property type="protein sequence ID" value="QEV83883.1"/>
    <property type="molecule type" value="Genomic_DNA"/>
</dbReference>
<dbReference type="InterPro" id="IPR017853">
    <property type="entry name" value="GH"/>
</dbReference>
<dbReference type="InterPro" id="IPR051923">
    <property type="entry name" value="Glycosyl_Hydrolase_39"/>
</dbReference>
<organism evidence="6">
    <name type="scientific">Klebsiella pneumoniae</name>
    <dbReference type="NCBI Taxonomy" id="573"/>
    <lineage>
        <taxon>Bacteria</taxon>
        <taxon>Pseudomonadati</taxon>
        <taxon>Pseudomonadota</taxon>
        <taxon>Gammaproteobacteria</taxon>
        <taxon>Enterobacterales</taxon>
        <taxon>Enterobacteriaceae</taxon>
        <taxon>Klebsiella/Raoultella group</taxon>
        <taxon>Klebsiella</taxon>
        <taxon>Klebsiella pneumoniae complex</taxon>
    </lineage>
</organism>
<feature type="chain" id="PRO_5024306742" evidence="4">
    <location>
        <begin position="20"/>
        <end position="327"/>
    </location>
</feature>
<evidence type="ECO:0000256" key="2">
    <source>
        <dbReference type="ARBA" id="ARBA00023295"/>
    </source>
</evidence>
<dbReference type="SUPFAM" id="SSF51445">
    <property type="entry name" value="(Trans)glycosidases"/>
    <property type="match status" value="1"/>
</dbReference>
<reference evidence="6" key="1">
    <citation type="submission" date="2019-03" db="EMBL/GenBank/DDBJ databases">
        <title>Genomic surveillance for hypervirulence and multi-drug resistance in invasive Klebsiella pneumoniae from south and southeast Asia.</title>
        <authorList>
            <person name="Wyres K.L."/>
            <person name="Nguyen T.N.T."/>
            <person name="Lam M.M.C."/>
            <person name="Judd L.M."/>
            <person name="van Vinh Chau N."/>
            <person name="Dance D.A.B."/>
            <person name="Ip M."/>
            <person name="Karkey A."/>
            <person name="Ling C.L."/>
            <person name="Miliya T."/>
            <person name="Newton P.N."/>
            <person name="Nguyen L."/>
            <person name="Sengduangphachanh A."/>
            <person name="Turner P."/>
            <person name="Veeraraghavan B."/>
            <person name="Voong Vinh P."/>
            <person name="Vongsouvath M."/>
            <person name="Thomson N.R."/>
            <person name="Baker S."/>
            <person name="Holt K.E."/>
        </authorList>
    </citation>
    <scope>NUCLEOTIDE SEQUENCE</scope>
    <source>
        <strain evidence="6">131211-14450</strain>
    </source>
</reference>
<evidence type="ECO:0000256" key="4">
    <source>
        <dbReference type="SAM" id="SignalP"/>
    </source>
</evidence>
<dbReference type="AlphaFoldDB" id="A0A5P2YBE6"/>
<dbReference type="PROSITE" id="PS51257">
    <property type="entry name" value="PROKAR_LIPOPROTEIN"/>
    <property type="match status" value="1"/>
</dbReference>
<dbReference type="RefSeq" id="WP_096609110.1">
    <property type="nucleotide sequence ID" value="NZ_CP079852.1"/>
</dbReference>
<dbReference type="InterPro" id="IPR001547">
    <property type="entry name" value="Glyco_hydro_5"/>
</dbReference>
<evidence type="ECO:0000256" key="3">
    <source>
        <dbReference type="RuleBase" id="RU361153"/>
    </source>
</evidence>
<dbReference type="Gene3D" id="3.20.20.80">
    <property type="entry name" value="Glycosidases"/>
    <property type="match status" value="1"/>
</dbReference>
<name>A0A5P2YBE6_KLEPN</name>
<dbReference type="Pfam" id="PF00150">
    <property type="entry name" value="Cellulase"/>
    <property type="match status" value="1"/>
</dbReference>
<accession>A0A5P2YBE6</accession>
<dbReference type="PANTHER" id="PTHR12631">
    <property type="entry name" value="ALPHA-L-IDURONIDASE"/>
    <property type="match status" value="1"/>
</dbReference>
<feature type="domain" description="Glycoside hydrolase family 5" evidence="5">
    <location>
        <begin position="43"/>
        <end position="216"/>
    </location>
</feature>
<keyword evidence="2 3" id="KW-0326">Glycosidase</keyword>
<protein>
    <submittedName>
        <fullName evidence="6">Glycosyl hydrolase</fullName>
    </submittedName>
</protein>
<evidence type="ECO:0000313" key="6">
    <source>
        <dbReference type="EMBL" id="QEV83883.1"/>
    </source>
</evidence>
<evidence type="ECO:0000259" key="5">
    <source>
        <dbReference type="Pfam" id="PF00150"/>
    </source>
</evidence>
<dbReference type="GO" id="GO:0004553">
    <property type="term" value="F:hydrolase activity, hydrolyzing O-glycosyl compounds"/>
    <property type="evidence" value="ECO:0007669"/>
    <property type="project" value="InterPro"/>
</dbReference>
<gene>
    <name evidence="6" type="primary">wcuC</name>
</gene>
<evidence type="ECO:0000256" key="1">
    <source>
        <dbReference type="ARBA" id="ARBA00022801"/>
    </source>
</evidence>
<proteinExistence type="inferred from homology"/>
<dbReference type="PANTHER" id="PTHR12631:SF10">
    <property type="entry name" value="BETA-XYLOSIDASE-LIKE PROTEIN-RELATED"/>
    <property type="match status" value="1"/>
</dbReference>
<keyword evidence="1 3" id="KW-0378">Hydrolase</keyword>
<sequence>MKFIHFISFFVLFSCSAFSSDKVFYYGVGGHPNNYAGQPVGYVNLVKSFNFNSVRFDYYWSNVERKPGVYTSPTSKDIQVLIQAAKADIKPLIVLGYDNPLYFKGKPVTNSDLEHFANYAAYVAMHFSSQDPIIEIWNEWSIDHQNLKSSRSAESAQKYVDLVKLVSEKVRKVNPKTIIIVGSFNPLIKDDLSWGKKIISLGVLNYIDGLSIHTYKFGPPNIPDVSYNMAAIDSLHSFILQKYNINADMYITEVGLPTDSWTRYDPVSVAKYAKKYFSSASEIPYIRGVWWYDLMNDGDNFHNGEYNFGILDSKGIDKGGAQYFMKK</sequence>
<comment type="similarity">
    <text evidence="3">Belongs to the glycosyl hydrolase 5 (cellulase A) family.</text>
</comment>
<feature type="signal peptide" evidence="4">
    <location>
        <begin position="1"/>
        <end position="19"/>
    </location>
</feature>
<keyword evidence="4" id="KW-0732">Signal</keyword>
<dbReference type="GO" id="GO:0000272">
    <property type="term" value="P:polysaccharide catabolic process"/>
    <property type="evidence" value="ECO:0007669"/>
    <property type="project" value="InterPro"/>
</dbReference>